<reference evidence="1 2" key="1">
    <citation type="submission" date="2016-03" db="EMBL/GenBank/DDBJ databases">
        <title>Acetic acid bacteria sequencing.</title>
        <authorList>
            <person name="Brandt J."/>
            <person name="Jakob F."/>
            <person name="Vogel R.F."/>
        </authorList>
    </citation>
    <scope>NUCLEOTIDE SEQUENCE [LARGE SCALE GENOMIC DNA]</scope>
    <source>
        <strain evidence="1 2">TMW2.1153</strain>
    </source>
</reference>
<sequence>MMTISPERKVGHEHTLDIGLEAVTVDRTVQHYGRYEAAQPQTLNESRCFPVAVPNGLMIVLYSMTSN</sequence>
<dbReference type="Proteomes" id="UP000188937">
    <property type="component" value="Chromosome"/>
</dbReference>
<name>A0A1U9KEB0_ACEAC</name>
<dbReference type="EMBL" id="CP014692">
    <property type="protein sequence ID" value="AQS84140.1"/>
    <property type="molecule type" value="Genomic_DNA"/>
</dbReference>
<gene>
    <name evidence="1" type="ORF">A0U92_04440</name>
</gene>
<organism evidence="1 2">
    <name type="scientific">Acetobacter aceti</name>
    <dbReference type="NCBI Taxonomy" id="435"/>
    <lineage>
        <taxon>Bacteria</taxon>
        <taxon>Pseudomonadati</taxon>
        <taxon>Pseudomonadota</taxon>
        <taxon>Alphaproteobacteria</taxon>
        <taxon>Acetobacterales</taxon>
        <taxon>Acetobacteraceae</taxon>
        <taxon>Acetobacter</taxon>
        <taxon>Acetobacter subgen. Acetobacter</taxon>
    </lineage>
</organism>
<evidence type="ECO:0000313" key="2">
    <source>
        <dbReference type="Proteomes" id="UP000188937"/>
    </source>
</evidence>
<protein>
    <submittedName>
        <fullName evidence="1">Uncharacterized protein</fullName>
    </submittedName>
</protein>
<proteinExistence type="predicted"/>
<evidence type="ECO:0000313" key="1">
    <source>
        <dbReference type="EMBL" id="AQS84140.1"/>
    </source>
</evidence>
<dbReference type="AlphaFoldDB" id="A0A1U9KEB0"/>
<accession>A0A1U9KEB0</accession>
<dbReference type="KEGG" id="aace:A0U92_04440"/>
<keyword evidence="2" id="KW-1185">Reference proteome</keyword>